<name>A0A9D4UNV7_ADICA</name>
<feature type="region of interest" description="Disordered" evidence="1">
    <location>
        <begin position="1"/>
        <end position="33"/>
    </location>
</feature>
<evidence type="ECO:0000313" key="2">
    <source>
        <dbReference type="EMBL" id="KAI5071011.1"/>
    </source>
</evidence>
<organism evidence="2 3">
    <name type="scientific">Adiantum capillus-veneris</name>
    <name type="common">Maidenhair fern</name>
    <dbReference type="NCBI Taxonomy" id="13818"/>
    <lineage>
        <taxon>Eukaryota</taxon>
        <taxon>Viridiplantae</taxon>
        <taxon>Streptophyta</taxon>
        <taxon>Embryophyta</taxon>
        <taxon>Tracheophyta</taxon>
        <taxon>Polypodiopsida</taxon>
        <taxon>Polypodiidae</taxon>
        <taxon>Polypodiales</taxon>
        <taxon>Pteridineae</taxon>
        <taxon>Pteridaceae</taxon>
        <taxon>Vittarioideae</taxon>
        <taxon>Adiantum</taxon>
    </lineage>
</organism>
<gene>
    <name evidence="2" type="ORF">GOP47_0013262</name>
</gene>
<protein>
    <submittedName>
        <fullName evidence="2">Uncharacterized protein</fullName>
    </submittedName>
</protein>
<keyword evidence="3" id="KW-1185">Reference proteome</keyword>
<dbReference type="AlphaFoldDB" id="A0A9D4UNV7"/>
<proteinExistence type="predicted"/>
<sequence>MLRGEEDRKQSRSSAHAVDEKSHSGLGWLHMEKSPLGPSRFQVPLSQRNRPFSRKPPEPLRRAVAACLSAPYPPSSEAVGTLQDYLSNPSTVDLAYAVLLEHANAERERSPPVVARCVSLLKRYLVRYVPKHAMLQQVDTFCATLIAECSPTIKSPLGSSFSQAVGAPANSGQAGITSQVSTKADFASVSLVKSLAYVRSLVARHLPSNLLQSTRIAELSNAYTKRSRALYTAFGPPGMQGASDDKDFGKTMSLHSLEDNEEFIAGNVLRWRWIGGKRNQCWTPSPVMTDSGGISRPQVKQLFEYSDMGAGSLFMRGSDFKGQKQQGKQVEKSVNHDSIGEQLLQPSKVTTITDGVSTQSHLRAIATSKRQKSQSQVWNADVPKSTWRKRPRPLFQYKHYSEQQPLRLSNSEIEEVLSAFHIEGTVVGGITQGITPMLPVVHPGRVSIEAADVAGSVLIKLIIDMYMADPITASPLTLSMLEGMLGSSTIAARVRCFDLILNLGIHGHLLEPMQMEEQSVLGEESIEASALLASAGPFSSSKRGLNLEEAFRAEERLELMRPQESSGSFKAPVDKVDGSTPEAVKLFELWLLQILFEMLLFLVQIRETEESIWVAALSCLLYFVCDGSRIQRHRLHGLDIRVLKNLLDISWARAWADELQCTLVCMLSNMLYKIARAGDGCAGRYAEFDVEQLELLGGIEFVCLEYTRANSAEAKANLFCVILDYVLLQLNINHSSTGRSQPSADDIQAVFGALLLADGAKVLGFALKHGIRNVGEGLFETIATAMSRDIDSGRLNSQLLQEITVLLEALVVTFTQPDEEFTEHVSLTMAVEEPSSTLNYSPAELTLVSNAWATLNSLLHSSKLSCRLNGYSWLVNLLSSNIGHDTIGTLDNVLQQNILNSSWSKGLNGFNEGAGNKSGLLVALHLLYGLLRSRQAVIRRGFILVLERLLVNYQKLAVSSISMQVSEGEGTRVDREPLLAEKWQNKLLGLINGALLQFVSANDTNHVNILQMCNVMFSQLCIVLPSPSSLVNPSNTFMKDNMVFNRFGSYQNFSSKHFSTFMNSGQFDSKQSSGTTEYRGYVNNKGQRSMPVSLASMLLKGQAAAPRVLVANIHTNLLYWPLLQLAGAATEDMTLGVAVGSQGRGRTLGGASDVRAALLVLLIGKCSVHQSTYEEVGGEEFFRSLLDDMDARVAYYTASYLLKRMMSEEPEHYQRVLHTLVFRAQQCNNEKLLENPYLQMRGIMQLSNDPGGLTTIQET</sequence>
<accession>A0A9D4UNV7</accession>
<reference evidence="2" key="1">
    <citation type="submission" date="2021-01" db="EMBL/GenBank/DDBJ databases">
        <title>Adiantum capillus-veneris genome.</title>
        <authorList>
            <person name="Fang Y."/>
            <person name="Liao Q."/>
        </authorList>
    </citation>
    <scope>NUCLEOTIDE SEQUENCE</scope>
    <source>
        <strain evidence="2">H3</strain>
        <tissue evidence="2">Leaf</tissue>
    </source>
</reference>
<feature type="region of interest" description="Disordered" evidence="1">
    <location>
        <begin position="39"/>
        <end position="58"/>
    </location>
</feature>
<comment type="caution">
    <text evidence="2">The sequence shown here is derived from an EMBL/GenBank/DDBJ whole genome shotgun (WGS) entry which is preliminary data.</text>
</comment>
<dbReference type="PANTHER" id="PTHR34958:SF1">
    <property type="entry name" value="ARMADILLO-LIKE HELICAL DOMAIN-CONTAINING PROTEIN"/>
    <property type="match status" value="1"/>
</dbReference>
<dbReference type="OrthoDB" id="1905883at2759"/>
<dbReference type="PANTHER" id="PTHR34958">
    <property type="entry name" value="CONDITIONAL LOSS-OF-GROWTH 1"/>
    <property type="match status" value="1"/>
</dbReference>
<dbReference type="EMBL" id="JABFUD020000013">
    <property type="protein sequence ID" value="KAI5071011.1"/>
    <property type="molecule type" value="Genomic_DNA"/>
</dbReference>
<dbReference type="Proteomes" id="UP000886520">
    <property type="component" value="Chromosome 13"/>
</dbReference>
<evidence type="ECO:0000256" key="1">
    <source>
        <dbReference type="SAM" id="MobiDB-lite"/>
    </source>
</evidence>
<evidence type="ECO:0000313" key="3">
    <source>
        <dbReference type="Proteomes" id="UP000886520"/>
    </source>
</evidence>
<feature type="compositionally biased region" description="Basic and acidic residues" evidence="1">
    <location>
        <begin position="1"/>
        <end position="10"/>
    </location>
</feature>